<evidence type="ECO:0000313" key="3">
    <source>
        <dbReference type="Proteomes" id="UP000000270"/>
    </source>
</evidence>
<dbReference type="KEGG" id="azc:AZC_2335"/>
<keyword evidence="3" id="KW-1185">Reference proteome</keyword>
<dbReference type="GO" id="GO:0016740">
    <property type="term" value="F:transferase activity"/>
    <property type="evidence" value="ECO:0007669"/>
    <property type="project" value="UniProtKB-KW"/>
</dbReference>
<feature type="domain" description="Glycosyltransferase 2-like" evidence="1">
    <location>
        <begin position="417"/>
        <end position="532"/>
    </location>
</feature>
<reference evidence="3" key="2">
    <citation type="submission" date="2007-04" db="EMBL/GenBank/DDBJ databases">
        <title>Complete genome sequence of the nitrogen-fixing bacterium Azorhizobium caulinodans ORS571.</title>
        <authorList>
            <person name="Lee K.B."/>
            <person name="Backer P.D."/>
            <person name="Aono T."/>
            <person name="Liu C.T."/>
            <person name="Suzuki S."/>
            <person name="Suzuki T."/>
            <person name="Kaneko T."/>
            <person name="Yamada M."/>
            <person name="Tabata S."/>
            <person name="Kupfer D.M."/>
            <person name="Najar F.Z."/>
            <person name="Wiley G.B."/>
            <person name="Roe B."/>
            <person name="Binnewies T."/>
            <person name="Ussery D."/>
            <person name="Vereecke D."/>
            <person name="Gevers D."/>
            <person name="Holsters M."/>
            <person name="Oyaizu H."/>
        </authorList>
    </citation>
    <scope>NUCLEOTIDE SEQUENCE [LARGE SCALE GENOMIC DNA]</scope>
    <source>
        <strain evidence="3">ATCC 43989 / DSM 5975 / JCM 20966 / LMG 6465 / NBRC 14845 / NCIMB 13405 / ORS 571</strain>
    </source>
</reference>
<organism evidence="2 3">
    <name type="scientific">Azorhizobium caulinodans (strain ATCC 43989 / DSM 5975 / JCM 20966 / LMG 6465 / NBRC 14845 / NCIMB 13405 / ORS 571)</name>
    <dbReference type="NCBI Taxonomy" id="438753"/>
    <lineage>
        <taxon>Bacteria</taxon>
        <taxon>Pseudomonadati</taxon>
        <taxon>Pseudomonadota</taxon>
        <taxon>Alphaproteobacteria</taxon>
        <taxon>Hyphomicrobiales</taxon>
        <taxon>Xanthobacteraceae</taxon>
        <taxon>Azorhizobium</taxon>
    </lineage>
</organism>
<dbReference type="PANTHER" id="PTHR43179:SF7">
    <property type="entry name" value="RHAMNOSYLTRANSFERASE WBBL"/>
    <property type="match status" value="1"/>
</dbReference>
<dbReference type="STRING" id="438753.AZC_2335"/>
<dbReference type="eggNOG" id="COG1216">
    <property type="taxonomic scope" value="Bacteria"/>
</dbReference>
<evidence type="ECO:0000313" key="2">
    <source>
        <dbReference type="EMBL" id="BAF88333.1"/>
    </source>
</evidence>
<dbReference type="PANTHER" id="PTHR43179">
    <property type="entry name" value="RHAMNOSYLTRANSFERASE WBBL"/>
    <property type="match status" value="1"/>
</dbReference>
<name>A8I5X6_AZOC5</name>
<protein>
    <submittedName>
        <fullName evidence="2">Putative glycosyltransferase</fullName>
    </submittedName>
</protein>
<dbReference type="RefSeq" id="WP_012170862.1">
    <property type="nucleotide sequence ID" value="NC_009937.1"/>
</dbReference>
<reference evidence="2 3" key="6">
    <citation type="journal article" date="2011" name="Appl. Environ. Microbiol.">
        <title>Involvement of the azorhizobial chromosome partition gene (parA) in the onset of bacteroid differentiation during Sesbania rostrata stem nodule development.</title>
        <authorList>
            <person name="Liu CT."/>
            <person name="Lee KB."/>
            <person name="Wang YS."/>
            <person name="Peng MH."/>
            <person name="Lee KT."/>
            <person name="Suzuki S."/>
            <person name="Suzuki T."/>
            <person name="Oyaizu H."/>
        </authorList>
    </citation>
    <scope>NUCLEOTIDE SEQUENCE [LARGE SCALE GENOMIC DNA]</scope>
    <source>
        <strain evidence="3">ATCC 43989 / DSM 5975 / JCM 20966 / LMG 6465 / NBRC 14845 / NCIMB 13405 / ORS 571</strain>
    </source>
</reference>
<dbReference type="EMBL" id="AP009384">
    <property type="protein sequence ID" value="BAF88333.1"/>
    <property type="molecule type" value="Genomic_DNA"/>
</dbReference>
<sequence length="706" mass="76363">MSDLIPPRPLRVRRTAEGAAEIALPLPIRWRARRRGYALVFWLGGTISRNGRFVDRTGRPLGPATLEPGTTGAFVPKGAVALLLPDAPTDLTIGYFPRTKVELKLHAFAAGRFAPSSVLKRWKAATIAARDLRGLHGALLQAGPAHAQEQAAFYRAYRARFVEDFATVPAKEAAPPLAFISALTAAADVARVAAALAGQTDPNWQWVILHPEGAPPVLPPSDARIRLVAHAAPEGPEAFNAASALVPAALVAPLDPRGTPTRDAVAMIRAAFAVHPGCALLYTDEERLDETGTPVDGLFKPAFNRHLLRSLDYVGALRVFSPARLAEIGGARADFGAAWAYDLLLRAAEPLDPARILHLPRVAFSRPPEMGDGTFAPHVVADAAAALKAATGVAEVEAAAGRLQPVYPLPEDTPLVSFVIPTRDRADLLGLALRSMIALTRYRNFEIVVVDNGSVEPATFALFEEIKAAWPRTVIVRDDGGFNYPRICNLGVEAASGSLIGLLNNDIEVVEPGWLDEMVALAALPGTGVVGAKLLFPDRSIQHAGVICGLFDYAAHWFAHADQDEPGYQGRLHSRQNLSAVTAACLLISRACWEAIGPLDAERFAEDCNDIDLCLRAVAAGYELVWTPFACLIHHESASRGKRRSKAHRERLKAQRRRFVERWRSESLIDPHYNPNLRRKSLYAALAKAPEGPREARTCAVPKPLT</sequence>
<reference evidence="2 3" key="5">
    <citation type="journal article" date="2010" name="Appl. Environ. Microbiol.">
        <title>phrR-like gene praR of Azorhizobium caulinodans ORS571 is essential for symbiosis with Sesbania rostrata and is involved in expression of reb genes.</title>
        <authorList>
            <person name="Akiba N."/>
            <person name="Aono T."/>
            <person name="Toyazaki H."/>
            <person name="Sato S."/>
            <person name="Oyaizu H."/>
        </authorList>
    </citation>
    <scope>NUCLEOTIDE SEQUENCE [LARGE SCALE GENOMIC DNA]</scope>
    <source>
        <strain evidence="3">ATCC 43989 / DSM 5975 / JCM 20966 / LMG 6465 / NBRC 14845 / NCIMB 13405 / ORS 571</strain>
    </source>
</reference>
<dbReference type="AlphaFoldDB" id="A8I5X6"/>
<dbReference type="InterPro" id="IPR029044">
    <property type="entry name" value="Nucleotide-diphossugar_trans"/>
</dbReference>
<dbReference type="Gene3D" id="3.90.550.10">
    <property type="entry name" value="Spore Coat Polysaccharide Biosynthesis Protein SpsA, Chain A"/>
    <property type="match status" value="2"/>
</dbReference>
<dbReference type="Proteomes" id="UP000000270">
    <property type="component" value="Chromosome"/>
</dbReference>
<dbReference type="SUPFAM" id="SSF53448">
    <property type="entry name" value="Nucleotide-diphospho-sugar transferases"/>
    <property type="match status" value="2"/>
</dbReference>
<reference evidence="2 3" key="3">
    <citation type="journal article" date="2008" name="BMC Genomics">
        <title>The genome of the versatile nitrogen fixer Azorhizobium caulinodans ORS571.</title>
        <authorList>
            <person name="Lee KB."/>
            <person name="Backer P.D."/>
            <person name="Aono T."/>
            <person name="Liu CT."/>
            <person name="Suzuki S."/>
            <person name="Suzuki T."/>
            <person name="Kaneko T."/>
            <person name="Yamada M."/>
            <person name="Tabata S."/>
            <person name="Kupfer D.M."/>
            <person name="Najar F.Z."/>
            <person name="Wiley G.B."/>
            <person name="Roe B."/>
            <person name="Binnewies T.T."/>
            <person name="Ussery D.W."/>
            <person name="D'Haeze W."/>
            <person name="Herder J.D."/>
            <person name="Gevers D."/>
            <person name="Vereecke D."/>
            <person name="Holsters M."/>
            <person name="Oyaizu H."/>
        </authorList>
    </citation>
    <scope>NUCLEOTIDE SEQUENCE [LARGE SCALE GENOMIC DNA]</scope>
    <source>
        <strain evidence="3">ATCC 43989 / DSM 5975 / JCM 20966 / LMG 6465 / NBRC 14845 / NCIMB 13405 / ORS 571</strain>
    </source>
</reference>
<dbReference type="CAZy" id="GT2">
    <property type="family name" value="Glycosyltransferase Family 2"/>
</dbReference>
<reference evidence="2 3" key="1">
    <citation type="journal article" date="2007" name="Appl. Environ. Microbiol.">
        <title>Rhizobial factors required for stem nodule maturation and maintenance in Sesbania rostrata-Azorhizobium caulinodans ORS571 symbiosis.</title>
        <authorList>
            <person name="Suzuki S."/>
            <person name="Aono T."/>
            <person name="Lee KB."/>
            <person name="Suzuki T."/>
            <person name="Liu CT."/>
            <person name="Miwa H."/>
            <person name="Wakao S."/>
            <person name="Iki T."/>
            <person name="Oyaizu H."/>
        </authorList>
    </citation>
    <scope>NUCLEOTIDE SEQUENCE [LARGE SCALE GENOMIC DNA]</scope>
    <source>
        <strain evidence="3">ATCC 43989 / DSM 5975 / JCM 20966 / LMG 6465 / NBRC 14845 / NCIMB 13405 / ORS 571</strain>
    </source>
</reference>
<dbReference type="InterPro" id="IPR001173">
    <property type="entry name" value="Glyco_trans_2-like"/>
</dbReference>
<accession>A8I5X6</accession>
<gene>
    <name evidence="2" type="ordered locus">AZC_2335</name>
</gene>
<reference evidence="2 3" key="4">
    <citation type="journal article" date="2009" name="Appl. Environ. Microbiol.">
        <title>Comparative genome-wide transcriptional profiling of Azorhizobium caulinodans ORS571 grown under free-living and symbiotic conditions.</title>
        <authorList>
            <person name="Tsukada S."/>
            <person name="Aono T."/>
            <person name="Akiba N."/>
            <person name="Lee KB."/>
            <person name="Liu CT."/>
            <person name="Toyazaki H."/>
            <person name="Oyaizu H."/>
        </authorList>
    </citation>
    <scope>NUCLEOTIDE SEQUENCE [LARGE SCALE GENOMIC DNA]</scope>
    <source>
        <strain evidence="3">ATCC 43989 / DSM 5975 / JCM 20966 / LMG 6465 / NBRC 14845 / NCIMB 13405 / ORS 571</strain>
    </source>
</reference>
<evidence type="ECO:0000259" key="1">
    <source>
        <dbReference type="Pfam" id="PF00535"/>
    </source>
</evidence>
<keyword evidence="2" id="KW-0808">Transferase</keyword>
<dbReference type="CDD" id="cd04186">
    <property type="entry name" value="GT_2_like_c"/>
    <property type="match status" value="1"/>
</dbReference>
<dbReference type="Pfam" id="PF00535">
    <property type="entry name" value="Glycos_transf_2"/>
    <property type="match status" value="1"/>
</dbReference>
<proteinExistence type="predicted"/>
<dbReference type="HOGENOM" id="CLU_005003_5_0_5"/>